<dbReference type="SMART" id="SM00138">
    <property type="entry name" value="MeTrc"/>
    <property type="match status" value="1"/>
</dbReference>
<evidence type="ECO:0000259" key="1">
    <source>
        <dbReference type="PROSITE" id="PS50123"/>
    </source>
</evidence>
<dbReference type="Gene3D" id="3.40.50.150">
    <property type="entry name" value="Vaccinia Virus protein VP39"/>
    <property type="match status" value="1"/>
</dbReference>
<reference evidence="2 3" key="1">
    <citation type="journal article" date="2003" name="Int. J. Syst. Evol. Microbiol.">
        <title>Bacillus nealsonii sp. nov., isolated from a spacecraft-assembly facility, whose spores are gamma-radiation resistant.</title>
        <authorList>
            <person name="Venkateswaran K."/>
            <person name="Kempf M."/>
            <person name="Chen F."/>
            <person name="Satomi M."/>
            <person name="Nicholson W."/>
            <person name="Kern R."/>
        </authorList>
    </citation>
    <scope>NUCLEOTIDE SEQUENCE [LARGE SCALE GENOMIC DNA]</scope>
    <source>
        <strain evidence="2 3">FO-92</strain>
    </source>
</reference>
<dbReference type="Pfam" id="PF01739">
    <property type="entry name" value="CheR"/>
    <property type="match status" value="1"/>
</dbReference>
<dbReference type="InterPro" id="IPR029063">
    <property type="entry name" value="SAM-dependent_MTases_sf"/>
</dbReference>
<dbReference type="InterPro" id="IPR000780">
    <property type="entry name" value="CheR_MeTrfase"/>
</dbReference>
<dbReference type="AlphaFoldDB" id="A0A2N0YYM6"/>
<dbReference type="OrthoDB" id="9816309at2"/>
<dbReference type="PANTHER" id="PTHR24422">
    <property type="entry name" value="CHEMOTAXIS PROTEIN METHYLTRANSFERASE"/>
    <property type="match status" value="1"/>
</dbReference>
<organism evidence="2 3">
    <name type="scientific">Niallia nealsonii</name>
    <dbReference type="NCBI Taxonomy" id="115979"/>
    <lineage>
        <taxon>Bacteria</taxon>
        <taxon>Bacillati</taxon>
        <taxon>Bacillota</taxon>
        <taxon>Bacilli</taxon>
        <taxon>Bacillales</taxon>
        <taxon>Bacillaceae</taxon>
        <taxon>Niallia</taxon>
    </lineage>
</organism>
<accession>A0A2N0YYM6</accession>
<dbReference type="SUPFAM" id="SSF47757">
    <property type="entry name" value="Chemotaxis receptor methyltransferase CheR, N-terminal domain"/>
    <property type="match status" value="1"/>
</dbReference>
<dbReference type="PROSITE" id="PS50123">
    <property type="entry name" value="CHER"/>
    <property type="match status" value="1"/>
</dbReference>
<dbReference type="InterPro" id="IPR022642">
    <property type="entry name" value="CheR_C"/>
</dbReference>
<comment type="caution">
    <text evidence="2">The sequence shown here is derived from an EMBL/GenBank/DDBJ whole genome shotgun (WGS) entry which is preliminary data.</text>
</comment>
<evidence type="ECO:0000313" key="3">
    <source>
        <dbReference type="Proteomes" id="UP000233375"/>
    </source>
</evidence>
<dbReference type="PANTHER" id="PTHR24422:SF8">
    <property type="entry name" value="CHEMOTAXIS PROTEIN"/>
    <property type="match status" value="1"/>
</dbReference>
<evidence type="ECO:0000313" key="2">
    <source>
        <dbReference type="EMBL" id="PKG22345.1"/>
    </source>
</evidence>
<name>A0A2N0YYM6_9BACI</name>
<dbReference type="EMBL" id="PISE01000044">
    <property type="protein sequence ID" value="PKG22345.1"/>
    <property type="molecule type" value="Genomic_DNA"/>
</dbReference>
<dbReference type="InterPro" id="IPR050903">
    <property type="entry name" value="Bact_Chemotaxis_MeTrfase"/>
</dbReference>
<dbReference type="PRINTS" id="PR00996">
    <property type="entry name" value="CHERMTFRASE"/>
</dbReference>
<dbReference type="InterPro" id="IPR022641">
    <property type="entry name" value="CheR_N"/>
</dbReference>
<keyword evidence="3" id="KW-1185">Reference proteome</keyword>
<protein>
    <submittedName>
        <fullName evidence="2">Chemotaxis protein CheR</fullName>
    </submittedName>
</protein>
<feature type="domain" description="CheR-type methyltransferase" evidence="1">
    <location>
        <begin position="1"/>
        <end position="246"/>
    </location>
</feature>
<sequence>MEKIEIELLLEGIYRYYGYDFRNYAFPFLKRRIMYRIGTENLSSISALQEKVFQNSIMMKKLLSDFSISVTEMFRDPEFFLTLRKKIIPIMRNYPFIRIWHVGCASGEEVYSMAIMLSEEGILNKTRIYATDINNVALEKAKQGSFPLEKMQLYTKNYIKAGGTNEFSEYYAVRNNVAEFHPFLKENVLFTQHNLTTDQTFNDFHIIICRNVMIYFNKSLQNDVHQLLYNSLVPSGFLGLGKREEVRYTDYAGNYEEYDASEKIYRKIN</sequence>
<dbReference type="Proteomes" id="UP000233375">
    <property type="component" value="Unassembled WGS sequence"/>
</dbReference>
<dbReference type="Pfam" id="PF03705">
    <property type="entry name" value="CheR_N"/>
    <property type="match status" value="1"/>
</dbReference>
<gene>
    <name evidence="2" type="ORF">CWS01_17990</name>
</gene>
<dbReference type="SUPFAM" id="SSF53335">
    <property type="entry name" value="S-adenosyl-L-methionine-dependent methyltransferases"/>
    <property type="match status" value="1"/>
</dbReference>
<dbReference type="GO" id="GO:0008757">
    <property type="term" value="F:S-adenosylmethionine-dependent methyltransferase activity"/>
    <property type="evidence" value="ECO:0007669"/>
    <property type="project" value="InterPro"/>
</dbReference>
<proteinExistence type="predicted"/>